<dbReference type="InParanoid" id="A0A7R8UIV3"/>
<sequence>MANQTYFLGIYVGMMVLLAVQGLHLEGLSTKKPRIGKASTKNVPAATLSPSSTSLYRVNNSLGNACILIRTDGLLSIKYRNKLKDDIEADVFLPDYPELTGDCVQEDFESLTMSFKGFTLKMYFRKTPGGERWYISNVDLFYSSSNKIFEHIDRPGLDVKLTTPPHSSMLFPTPVGKSYTCDKEQVVTMFSSDRSDMSGHIAKLYLRELKMQCFMFKDTNQWGPTFQCSATGTYRDEAAPLAVGITLAVAVLATVGGYGAWRYFKIKKVQYGTME</sequence>
<evidence type="ECO:0000256" key="6">
    <source>
        <dbReference type="ARBA" id="ARBA00023136"/>
    </source>
</evidence>
<feature type="domain" description="Lysosome-associated membrane glycoprotein 2-like luminal" evidence="10">
    <location>
        <begin position="53"/>
        <end position="189"/>
    </location>
</feature>
<evidence type="ECO:0000256" key="3">
    <source>
        <dbReference type="ARBA" id="ARBA00022729"/>
    </source>
</evidence>
<evidence type="ECO:0000256" key="9">
    <source>
        <dbReference type="SAM" id="Phobius"/>
    </source>
</evidence>
<dbReference type="AlphaFoldDB" id="A0A7R8UIV3"/>
<dbReference type="PROSITE" id="PS51407">
    <property type="entry name" value="LAMP_3"/>
    <property type="match status" value="1"/>
</dbReference>
<accession>A0A7R8UIV3</accession>
<comment type="similarity">
    <text evidence="8">Belongs to the LAMP family.</text>
</comment>
<keyword evidence="3" id="KW-0732">Signal</keyword>
<dbReference type="Proteomes" id="UP000594454">
    <property type="component" value="Chromosome 2"/>
</dbReference>
<evidence type="ECO:0000256" key="5">
    <source>
        <dbReference type="ARBA" id="ARBA00022989"/>
    </source>
</evidence>
<evidence type="ECO:0000313" key="12">
    <source>
        <dbReference type="Proteomes" id="UP000594454"/>
    </source>
</evidence>
<evidence type="ECO:0000256" key="4">
    <source>
        <dbReference type="ARBA" id="ARBA00022753"/>
    </source>
</evidence>
<keyword evidence="5 9" id="KW-1133">Transmembrane helix</keyword>
<dbReference type="OrthoDB" id="6248302at2759"/>
<name>A0A7R8UIV3_HERIL</name>
<dbReference type="GO" id="GO:0005886">
    <property type="term" value="C:plasma membrane"/>
    <property type="evidence" value="ECO:0007669"/>
    <property type="project" value="TreeGrafter"/>
</dbReference>
<dbReference type="GO" id="GO:0072594">
    <property type="term" value="P:establishment of protein localization to organelle"/>
    <property type="evidence" value="ECO:0007669"/>
    <property type="project" value="TreeGrafter"/>
</dbReference>
<dbReference type="PANTHER" id="PTHR11506">
    <property type="entry name" value="LYSOSOME-ASSOCIATED MEMBRANE GLYCOPROTEIN"/>
    <property type="match status" value="1"/>
</dbReference>
<proteinExistence type="inferred from homology"/>
<organism evidence="11 12">
    <name type="scientific">Hermetia illucens</name>
    <name type="common">Black soldier fly</name>
    <dbReference type="NCBI Taxonomy" id="343691"/>
    <lineage>
        <taxon>Eukaryota</taxon>
        <taxon>Metazoa</taxon>
        <taxon>Ecdysozoa</taxon>
        <taxon>Arthropoda</taxon>
        <taxon>Hexapoda</taxon>
        <taxon>Insecta</taxon>
        <taxon>Pterygota</taxon>
        <taxon>Neoptera</taxon>
        <taxon>Endopterygota</taxon>
        <taxon>Diptera</taxon>
        <taxon>Brachycera</taxon>
        <taxon>Stratiomyomorpha</taxon>
        <taxon>Stratiomyidae</taxon>
        <taxon>Hermetiinae</taxon>
        <taxon>Hermetia</taxon>
    </lineage>
</organism>
<evidence type="ECO:0000256" key="7">
    <source>
        <dbReference type="ARBA" id="ARBA00023180"/>
    </source>
</evidence>
<dbReference type="OMA" id="YSSSNWL"/>
<comment type="caution">
    <text evidence="8">Lacks conserved residue(s) required for the propagation of feature annotation.</text>
</comment>
<keyword evidence="2 8" id="KW-0812">Transmembrane</keyword>
<evidence type="ECO:0000259" key="10">
    <source>
        <dbReference type="Pfam" id="PF01299"/>
    </source>
</evidence>
<evidence type="ECO:0000256" key="1">
    <source>
        <dbReference type="ARBA" id="ARBA00004530"/>
    </source>
</evidence>
<keyword evidence="4" id="KW-0967">Endosome</keyword>
<dbReference type="PANTHER" id="PTHR11506:SF40">
    <property type="entry name" value="LYSOSOME-ASSOCIATED MEMBRANE GLYCOPROTEIN 5"/>
    <property type="match status" value="1"/>
</dbReference>
<keyword evidence="7" id="KW-0325">Glycoprotein</keyword>
<dbReference type="EMBL" id="LR899010">
    <property type="protein sequence ID" value="CAD7081357.1"/>
    <property type="molecule type" value="Genomic_DNA"/>
</dbReference>
<evidence type="ECO:0000256" key="8">
    <source>
        <dbReference type="PROSITE-ProRule" id="PRU00740"/>
    </source>
</evidence>
<evidence type="ECO:0000256" key="2">
    <source>
        <dbReference type="ARBA" id="ARBA00022692"/>
    </source>
</evidence>
<gene>
    <name evidence="11" type="ORF">HERILL_LOCUS4470</name>
</gene>
<dbReference type="InterPro" id="IPR002000">
    <property type="entry name" value="Lysosome-assoc_membr_glycop"/>
</dbReference>
<reference evidence="11 12" key="1">
    <citation type="submission" date="2020-11" db="EMBL/GenBank/DDBJ databases">
        <authorList>
            <person name="Wallbank WR R."/>
            <person name="Pardo Diaz C."/>
            <person name="Kozak K."/>
            <person name="Martin S."/>
            <person name="Jiggins C."/>
            <person name="Moest M."/>
            <person name="Warren A I."/>
            <person name="Generalovic N T."/>
            <person name="Byers J.R.P. K."/>
            <person name="Montejo-Kovacevich G."/>
            <person name="Yen C E."/>
        </authorList>
    </citation>
    <scope>NUCLEOTIDE SEQUENCE [LARGE SCALE GENOMIC DNA]</scope>
</reference>
<feature type="transmembrane region" description="Helical" evidence="9">
    <location>
        <begin position="6"/>
        <end position="25"/>
    </location>
</feature>
<dbReference type="GO" id="GO:0031902">
    <property type="term" value="C:late endosome membrane"/>
    <property type="evidence" value="ECO:0007669"/>
    <property type="project" value="TreeGrafter"/>
</dbReference>
<dbReference type="InterPro" id="IPR048528">
    <property type="entry name" value="Lamp2-like_luminal"/>
</dbReference>
<dbReference type="Pfam" id="PF01299">
    <property type="entry name" value="Lamp2-like_luminal"/>
    <property type="match status" value="1"/>
</dbReference>
<protein>
    <recommendedName>
        <fullName evidence="10">Lysosome-associated membrane glycoprotein 2-like luminal domain-containing protein</fullName>
    </recommendedName>
</protein>
<dbReference type="FunCoup" id="A0A7R8UIV3">
    <property type="interactions" value="150"/>
</dbReference>
<evidence type="ECO:0000313" key="11">
    <source>
        <dbReference type="EMBL" id="CAD7081357.1"/>
    </source>
</evidence>
<dbReference type="GO" id="GO:0005765">
    <property type="term" value="C:lysosomal membrane"/>
    <property type="evidence" value="ECO:0007669"/>
    <property type="project" value="TreeGrafter"/>
</dbReference>
<comment type="subcellular location">
    <subcellularLocation>
        <location evidence="1">Endosome membrane</location>
        <topology evidence="1">Single-pass type I membrane protein</topology>
    </subcellularLocation>
    <subcellularLocation>
        <location evidence="8">Membrane</location>
        <topology evidence="8">Single-pass type I membrane protein</topology>
    </subcellularLocation>
</comment>
<keyword evidence="12" id="KW-1185">Reference proteome</keyword>
<dbReference type="Gene3D" id="2.40.160.110">
    <property type="match status" value="1"/>
</dbReference>
<feature type="transmembrane region" description="Helical" evidence="9">
    <location>
        <begin position="241"/>
        <end position="261"/>
    </location>
</feature>
<keyword evidence="6 8" id="KW-0472">Membrane</keyword>